<feature type="region of interest" description="Disordered" evidence="1">
    <location>
        <begin position="310"/>
        <end position="342"/>
    </location>
</feature>
<dbReference type="AlphaFoldDB" id="A8N865"/>
<dbReference type="KEGG" id="cci:CC1G_09286"/>
<comment type="caution">
    <text evidence="3">The sequence shown here is derived from an EMBL/GenBank/DDBJ whole genome shotgun (WGS) entry which is preliminary data.</text>
</comment>
<dbReference type="EMBL" id="AACS02000003">
    <property type="protein sequence ID" value="EAU90809.2"/>
    <property type="molecule type" value="Genomic_DNA"/>
</dbReference>
<reference evidence="3 4" key="1">
    <citation type="journal article" date="2010" name="Proc. Natl. Acad. Sci. U.S.A.">
        <title>Insights into evolution of multicellular fungi from the assembled chromosomes of the mushroom Coprinopsis cinerea (Coprinus cinereus).</title>
        <authorList>
            <person name="Stajich J.E."/>
            <person name="Wilke S.K."/>
            <person name="Ahren D."/>
            <person name="Au C.H."/>
            <person name="Birren B.W."/>
            <person name="Borodovsky M."/>
            <person name="Burns C."/>
            <person name="Canback B."/>
            <person name="Casselton L.A."/>
            <person name="Cheng C.K."/>
            <person name="Deng J."/>
            <person name="Dietrich F.S."/>
            <person name="Fargo D.C."/>
            <person name="Farman M.L."/>
            <person name="Gathman A.C."/>
            <person name="Goldberg J."/>
            <person name="Guigo R."/>
            <person name="Hoegger P.J."/>
            <person name="Hooker J.B."/>
            <person name="Huggins A."/>
            <person name="James T.Y."/>
            <person name="Kamada T."/>
            <person name="Kilaru S."/>
            <person name="Kodira C."/>
            <person name="Kues U."/>
            <person name="Kupfer D."/>
            <person name="Kwan H.S."/>
            <person name="Lomsadze A."/>
            <person name="Li W."/>
            <person name="Lilly W.W."/>
            <person name="Ma L.J."/>
            <person name="Mackey A.J."/>
            <person name="Manning G."/>
            <person name="Martin F."/>
            <person name="Muraguchi H."/>
            <person name="Natvig D.O."/>
            <person name="Palmerini H."/>
            <person name="Ramesh M.A."/>
            <person name="Rehmeyer C.J."/>
            <person name="Roe B.A."/>
            <person name="Shenoy N."/>
            <person name="Stanke M."/>
            <person name="Ter-Hovhannisyan V."/>
            <person name="Tunlid A."/>
            <person name="Velagapudi R."/>
            <person name="Vision T.J."/>
            <person name="Zeng Q."/>
            <person name="Zolan M.E."/>
            <person name="Pukkila P.J."/>
        </authorList>
    </citation>
    <scope>NUCLEOTIDE SEQUENCE [LARGE SCALE GENOMIC DNA]</scope>
    <source>
        <strain evidence="4">Okayama-7 / 130 / ATCC MYA-4618 / FGSC 9003</strain>
    </source>
</reference>
<dbReference type="OrthoDB" id="3229610at2759"/>
<dbReference type="PANTHER" id="PTHR33048">
    <property type="entry name" value="PTH11-LIKE INTEGRAL MEMBRANE PROTEIN (AFU_ORTHOLOGUE AFUA_5G11245)"/>
    <property type="match status" value="1"/>
</dbReference>
<gene>
    <name evidence="3" type="ORF">CC1G_09286</name>
</gene>
<sequence>MPRYLGIALPPLIGLTIGHFLACASTVVRLVHRARRRQIWWDDAWAGVALFFTLFSLAVWYTITFNTKMLSRSATSFLAWANFFTQPAVIWASRLSIQATVIRFLPPGRNRTVSRHAFGALAFMWVATTVSKVFYCGYPIPLYPVHPYCYFEVSVTVISVVLNCLATIWLIGWPAYVLLKMNLSKPHRRLFIVCFSSAWVLLAIVIWQGFNVIKYDIRIQISGHLEIMVSLVTCNLLVLATYIYRILRNSDEEDSDDSSESASSKGEDTTSGNPDRTTREMSQFETTIGPLTTVHTSGDEFSCGYSSLNGYSDTSSSQRDIRTFPTTTHDTCVSSDTQRTRP</sequence>
<protein>
    <recommendedName>
        <fullName evidence="5">Integral membrane protein</fullName>
    </recommendedName>
</protein>
<dbReference type="VEuPathDB" id="FungiDB:CC1G_09286"/>
<evidence type="ECO:0000313" key="3">
    <source>
        <dbReference type="EMBL" id="EAU90809.2"/>
    </source>
</evidence>
<dbReference type="GeneID" id="6007475"/>
<keyword evidence="2" id="KW-0812">Transmembrane</keyword>
<organism evidence="3 4">
    <name type="scientific">Coprinopsis cinerea (strain Okayama-7 / 130 / ATCC MYA-4618 / FGSC 9003)</name>
    <name type="common">Inky cap fungus</name>
    <name type="synonym">Hormographiella aspergillata</name>
    <dbReference type="NCBI Taxonomy" id="240176"/>
    <lineage>
        <taxon>Eukaryota</taxon>
        <taxon>Fungi</taxon>
        <taxon>Dikarya</taxon>
        <taxon>Basidiomycota</taxon>
        <taxon>Agaricomycotina</taxon>
        <taxon>Agaricomycetes</taxon>
        <taxon>Agaricomycetidae</taxon>
        <taxon>Agaricales</taxon>
        <taxon>Agaricineae</taxon>
        <taxon>Psathyrellaceae</taxon>
        <taxon>Coprinopsis</taxon>
    </lineage>
</organism>
<feature type="transmembrane region" description="Helical" evidence="2">
    <location>
        <begin position="12"/>
        <end position="32"/>
    </location>
</feature>
<evidence type="ECO:0008006" key="5">
    <source>
        <dbReference type="Google" id="ProtNLM"/>
    </source>
</evidence>
<evidence type="ECO:0000256" key="1">
    <source>
        <dbReference type="SAM" id="MobiDB-lite"/>
    </source>
</evidence>
<evidence type="ECO:0000313" key="4">
    <source>
        <dbReference type="Proteomes" id="UP000001861"/>
    </source>
</evidence>
<proteinExistence type="predicted"/>
<dbReference type="RefSeq" id="XP_001831021.2">
    <property type="nucleotide sequence ID" value="XM_001830969.2"/>
</dbReference>
<dbReference type="Proteomes" id="UP000001861">
    <property type="component" value="Unassembled WGS sequence"/>
</dbReference>
<feature type="transmembrane region" description="Helical" evidence="2">
    <location>
        <begin position="155"/>
        <end position="178"/>
    </location>
</feature>
<keyword evidence="2" id="KW-1133">Transmembrane helix</keyword>
<dbReference type="PANTHER" id="PTHR33048:SF47">
    <property type="entry name" value="INTEGRAL MEMBRANE PROTEIN-RELATED"/>
    <property type="match status" value="1"/>
</dbReference>
<keyword evidence="2" id="KW-0472">Membrane</keyword>
<feature type="transmembrane region" description="Helical" evidence="2">
    <location>
        <begin position="44"/>
        <end position="63"/>
    </location>
</feature>
<dbReference type="InterPro" id="IPR052337">
    <property type="entry name" value="SAT4-like"/>
</dbReference>
<feature type="transmembrane region" description="Helical" evidence="2">
    <location>
        <begin position="117"/>
        <end position="135"/>
    </location>
</feature>
<evidence type="ECO:0000256" key="2">
    <source>
        <dbReference type="SAM" id="Phobius"/>
    </source>
</evidence>
<feature type="transmembrane region" description="Helical" evidence="2">
    <location>
        <begin position="190"/>
        <end position="207"/>
    </location>
</feature>
<feature type="region of interest" description="Disordered" evidence="1">
    <location>
        <begin position="252"/>
        <end position="296"/>
    </location>
</feature>
<keyword evidence="4" id="KW-1185">Reference proteome</keyword>
<feature type="transmembrane region" description="Helical" evidence="2">
    <location>
        <begin position="83"/>
        <end position="105"/>
    </location>
</feature>
<dbReference type="eggNOG" id="ENOG502SQ2M">
    <property type="taxonomic scope" value="Eukaryota"/>
</dbReference>
<feature type="transmembrane region" description="Helical" evidence="2">
    <location>
        <begin position="227"/>
        <end position="247"/>
    </location>
</feature>
<name>A8N865_COPC7</name>
<dbReference type="OMA" id="CEHRIRR"/>
<dbReference type="InParanoid" id="A8N865"/>
<dbReference type="HOGENOM" id="CLU_052841_0_1_1"/>
<feature type="compositionally biased region" description="Polar residues" evidence="1">
    <location>
        <begin position="269"/>
        <end position="296"/>
    </location>
</feature>
<accession>A8N865</accession>